<comment type="caution">
    <text evidence="8">The sequence shown here is derived from an EMBL/GenBank/DDBJ whole genome shotgun (WGS) entry which is preliminary data.</text>
</comment>
<organism evidence="8 9">
    <name type="scientific">Pacificibacter maritimus</name>
    <dbReference type="NCBI Taxonomy" id="762213"/>
    <lineage>
        <taxon>Bacteria</taxon>
        <taxon>Pseudomonadati</taxon>
        <taxon>Pseudomonadota</taxon>
        <taxon>Alphaproteobacteria</taxon>
        <taxon>Rhodobacterales</taxon>
        <taxon>Roseobacteraceae</taxon>
        <taxon>Pacificibacter</taxon>
    </lineage>
</organism>
<evidence type="ECO:0000256" key="4">
    <source>
        <dbReference type="ARBA" id="ARBA00022989"/>
    </source>
</evidence>
<evidence type="ECO:0000259" key="7">
    <source>
        <dbReference type="Pfam" id="PF09335"/>
    </source>
</evidence>
<evidence type="ECO:0000256" key="1">
    <source>
        <dbReference type="ARBA" id="ARBA00004651"/>
    </source>
</evidence>
<proteinExistence type="predicted"/>
<dbReference type="OrthoDB" id="9782291at2"/>
<dbReference type="InterPro" id="IPR032816">
    <property type="entry name" value="VTT_dom"/>
</dbReference>
<keyword evidence="9" id="KW-1185">Reference proteome</keyword>
<dbReference type="Proteomes" id="UP000269689">
    <property type="component" value="Unassembled WGS sequence"/>
</dbReference>
<dbReference type="InterPro" id="IPR051311">
    <property type="entry name" value="DedA_domain"/>
</dbReference>
<keyword evidence="4 6" id="KW-1133">Transmembrane helix</keyword>
<feature type="transmembrane region" description="Helical" evidence="6">
    <location>
        <begin position="12"/>
        <end position="30"/>
    </location>
</feature>
<accession>A0A3N4UW78</accession>
<feature type="transmembrane region" description="Helical" evidence="6">
    <location>
        <begin position="42"/>
        <end position="63"/>
    </location>
</feature>
<evidence type="ECO:0000256" key="3">
    <source>
        <dbReference type="ARBA" id="ARBA00022692"/>
    </source>
</evidence>
<dbReference type="EMBL" id="RKQK01000001">
    <property type="protein sequence ID" value="RPE71769.1"/>
    <property type="molecule type" value="Genomic_DNA"/>
</dbReference>
<feature type="transmembrane region" description="Helical" evidence="6">
    <location>
        <begin position="113"/>
        <end position="134"/>
    </location>
</feature>
<evidence type="ECO:0000313" key="8">
    <source>
        <dbReference type="EMBL" id="RPE71769.1"/>
    </source>
</evidence>
<sequence length="220" mass="23311">MTDTIFALVTTYGYAGVLICAYLSCLFVPVPTSLMMLAGGALAASGDLSVSLLIGAAFIGAVLGDQTGYFIGRRFGRRALIHLSRAPARRKIIQRAQKTVDDRGGLGVFFSTWLVAPLGPYVNVVAGAAGLKWYRFTIADVLGEAMWVNIYVWLGFAFAGSLALVAELVGDVMGLIAALVTAAIAGLWITLVLRHHRAADKAKTESASSETFGSPPERTI</sequence>
<comment type="subcellular location">
    <subcellularLocation>
        <location evidence="1">Cell membrane</location>
        <topology evidence="1">Multi-pass membrane protein</topology>
    </subcellularLocation>
</comment>
<feature type="domain" description="VTT" evidence="7">
    <location>
        <begin position="30"/>
        <end position="155"/>
    </location>
</feature>
<reference evidence="8 9" key="1">
    <citation type="submission" date="2018-11" db="EMBL/GenBank/DDBJ databases">
        <title>Genomic Encyclopedia of Type Strains, Phase IV (KMG-IV): sequencing the most valuable type-strain genomes for metagenomic binning, comparative biology and taxonomic classification.</title>
        <authorList>
            <person name="Goeker M."/>
        </authorList>
    </citation>
    <scope>NUCLEOTIDE SEQUENCE [LARGE SCALE GENOMIC DNA]</scope>
    <source>
        <strain evidence="8 9">DSM 104731</strain>
    </source>
</reference>
<dbReference type="AlphaFoldDB" id="A0A3N4UW78"/>
<name>A0A3N4UW78_9RHOB</name>
<feature type="transmembrane region" description="Helical" evidence="6">
    <location>
        <begin position="172"/>
        <end position="193"/>
    </location>
</feature>
<dbReference type="RefSeq" id="WP_123791952.1">
    <property type="nucleotide sequence ID" value="NZ_RKQK01000001.1"/>
</dbReference>
<evidence type="ECO:0000256" key="5">
    <source>
        <dbReference type="ARBA" id="ARBA00023136"/>
    </source>
</evidence>
<protein>
    <submittedName>
        <fullName evidence="8">Membrane protein DedA with SNARE-associated domain</fullName>
    </submittedName>
</protein>
<gene>
    <name evidence="8" type="ORF">EDD53_0897</name>
</gene>
<feature type="transmembrane region" description="Helical" evidence="6">
    <location>
        <begin position="146"/>
        <end position="166"/>
    </location>
</feature>
<dbReference type="Pfam" id="PF09335">
    <property type="entry name" value="VTT_dom"/>
    <property type="match status" value="1"/>
</dbReference>
<evidence type="ECO:0000313" key="9">
    <source>
        <dbReference type="Proteomes" id="UP000269689"/>
    </source>
</evidence>
<evidence type="ECO:0000256" key="2">
    <source>
        <dbReference type="ARBA" id="ARBA00022475"/>
    </source>
</evidence>
<keyword evidence="2" id="KW-1003">Cell membrane</keyword>
<keyword evidence="5 6" id="KW-0472">Membrane</keyword>
<dbReference type="GO" id="GO:0005886">
    <property type="term" value="C:plasma membrane"/>
    <property type="evidence" value="ECO:0007669"/>
    <property type="project" value="UniProtKB-SubCell"/>
</dbReference>
<evidence type="ECO:0000256" key="6">
    <source>
        <dbReference type="SAM" id="Phobius"/>
    </source>
</evidence>
<dbReference type="PANTHER" id="PTHR42709">
    <property type="entry name" value="ALKALINE PHOSPHATASE LIKE PROTEIN"/>
    <property type="match status" value="1"/>
</dbReference>
<keyword evidence="3 6" id="KW-0812">Transmembrane</keyword>
<dbReference type="PANTHER" id="PTHR42709:SF6">
    <property type="entry name" value="UNDECAPRENYL PHOSPHATE TRANSPORTER A"/>
    <property type="match status" value="1"/>
</dbReference>